<dbReference type="Gene3D" id="3.40.50.150">
    <property type="entry name" value="Vaccinia Virus protein VP39"/>
    <property type="match status" value="1"/>
</dbReference>
<reference evidence="4 5" key="1">
    <citation type="submission" date="2014-09" db="EMBL/GenBank/DDBJ databases">
        <title>Vibrio maritimus JCM 19240. (C210) whole genome shotgun sequence.</title>
        <authorList>
            <person name="Sawabe T."/>
            <person name="Meirelles P."/>
            <person name="Nakanishi M."/>
            <person name="Sayaka M."/>
            <person name="Hattori M."/>
            <person name="Ohkuma M."/>
        </authorList>
    </citation>
    <scope>NUCLEOTIDE SEQUENCE [LARGE SCALE GENOMIC DNA]</scope>
    <source>
        <strain evidence="4 5">JCM 19240</strain>
    </source>
</reference>
<dbReference type="OrthoDB" id="7348755at2"/>
<evidence type="ECO:0000313" key="4">
    <source>
        <dbReference type="EMBL" id="GAL37002.1"/>
    </source>
</evidence>
<dbReference type="PANTHER" id="PTHR43861">
    <property type="entry name" value="TRANS-ACONITATE 2-METHYLTRANSFERASE-RELATED"/>
    <property type="match status" value="1"/>
</dbReference>
<reference evidence="4 5" key="2">
    <citation type="submission" date="2014-09" db="EMBL/GenBank/DDBJ databases">
        <authorList>
            <consortium name="NBRP consortium"/>
            <person name="Sawabe T."/>
            <person name="Meirelles P."/>
            <person name="Nakanishi M."/>
            <person name="Sayaka M."/>
            <person name="Hattori M."/>
            <person name="Ohkuma M."/>
        </authorList>
    </citation>
    <scope>NUCLEOTIDE SEQUENCE [LARGE SCALE GENOMIC DNA]</scope>
    <source>
        <strain evidence="4 5">JCM 19240</strain>
    </source>
</reference>
<evidence type="ECO:0000313" key="5">
    <source>
        <dbReference type="Proteomes" id="UP000029224"/>
    </source>
</evidence>
<keyword evidence="5" id="KW-1185">Reference proteome</keyword>
<dbReference type="Proteomes" id="UP000029224">
    <property type="component" value="Unassembled WGS sequence"/>
</dbReference>
<organism evidence="4 5">
    <name type="scientific">Vibrio maritimus</name>
    <dbReference type="NCBI Taxonomy" id="990268"/>
    <lineage>
        <taxon>Bacteria</taxon>
        <taxon>Pseudomonadati</taxon>
        <taxon>Pseudomonadota</taxon>
        <taxon>Gammaproteobacteria</taxon>
        <taxon>Vibrionales</taxon>
        <taxon>Vibrionaceae</taxon>
        <taxon>Vibrio</taxon>
    </lineage>
</organism>
<dbReference type="GO" id="GO:0008168">
    <property type="term" value="F:methyltransferase activity"/>
    <property type="evidence" value="ECO:0007669"/>
    <property type="project" value="UniProtKB-KW"/>
</dbReference>
<keyword evidence="1" id="KW-0489">Methyltransferase</keyword>
<dbReference type="PANTHER" id="PTHR43861:SF1">
    <property type="entry name" value="TRANS-ACONITATE 2-METHYLTRANSFERASE"/>
    <property type="match status" value="1"/>
</dbReference>
<evidence type="ECO:0000256" key="1">
    <source>
        <dbReference type="ARBA" id="ARBA00022603"/>
    </source>
</evidence>
<dbReference type="Pfam" id="PF13649">
    <property type="entry name" value="Methyltransf_25"/>
    <property type="match status" value="1"/>
</dbReference>
<protein>
    <submittedName>
        <fullName evidence="4">Tellurite resistance protein-related protein</fullName>
    </submittedName>
</protein>
<sequence>MNITNHYYTEHAQDFFDSTVGVNVQKLYEQFVPRVKVQGKILDAGCGSGRDSKHFLDLGYQVCAFDANESLVSLASEHLGQSVILATFDTFEGEPNSFDGIWACASLLHVEAESLPSVFVHLSKLLKADGVFYCSFKYGESALVRNGRYFTDMNEDKLKEVLSQTGLSIDNTWKTSDARPGRESEKWLNAILIKA</sequence>
<keyword evidence="2" id="KW-0808">Transferase</keyword>
<dbReference type="EMBL" id="BBMT01000013">
    <property type="protein sequence ID" value="GAL37002.1"/>
    <property type="molecule type" value="Genomic_DNA"/>
</dbReference>
<dbReference type="InterPro" id="IPR029063">
    <property type="entry name" value="SAM-dependent_MTases_sf"/>
</dbReference>
<dbReference type="InterPro" id="IPR041698">
    <property type="entry name" value="Methyltransf_25"/>
</dbReference>
<dbReference type="GO" id="GO:0032259">
    <property type="term" value="P:methylation"/>
    <property type="evidence" value="ECO:0007669"/>
    <property type="project" value="UniProtKB-KW"/>
</dbReference>
<comment type="caution">
    <text evidence="4">The sequence shown here is derived from an EMBL/GenBank/DDBJ whole genome shotgun (WGS) entry which is preliminary data.</text>
</comment>
<gene>
    <name evidence="4" type="ORF">JCM19240_3968</name>
</gene>
<name>A0A090U1Z2_9VIBR</name>
<evidence type="ECO:0000259" key="3">
    <source>
        <dbReference type="Pfam" id="PF13649"/>
    </source>
</evidence>
<proteinExistence type="predicted"/>
<dbReference type="SUPFAM" id="SSF53335">
    <property type="entry name" value="S-adenosyl-L-methionine-dependent methyltransferases"/>
    <property type="match status" value="1"/>
</dbReference>
<dbReference type="AlphaFoldDB" id="A0A090U1Z2"/>
<accession>A0A090U1Z2</accession>
<evidence type="ECO:0000256" key="2">
    <source>
        <dbReference type="ARBA" id="ARBA00022679"/>
    </source>
</evidence>
<feature type="domain" description="Methyltransferase" evidence="3">
    <location>
        <begin position="41"/>
        <end position="130"/>
    </location>
</feature>
<dbReference type="CDD" id="cd02440">
    <property type="entry name" value="AdoMet_MTases"/>
    <property type="match status" value="1"/>
</dbReference>